<dbReference type="SUPFAM" id="SSF56176">
    <property type="entry name" value="FAD-binding/transporter-associated domain-like"/>
    <property type="match status" value="1"/>
</dbReference>
<dbReference type="InterPro" id="IPR016166">
    <property type="entry name" value="FAD-bd_PCMH"/>
</dbReference>
<dbReference type="InterPro" id="IPR016167">
    <property type="entry name" value="FAD-bd_PCMH_sub1"/>
</dbReference>
<protein>
    <recommendedName>
        <fullName evidence="8">FAD-binding PCMH-type domain-containing protein</fullName>
    </recommendedName>
</protein>
<dbReference type="EMBL" id="JBBNAG010000009">
    <property type="protein sequence ID" value="KAK9105989.1"/>
    <property type="molecule type" value="Genomic_DNA"/>
</dbReference>
<evidence type="ECO:0000313" key="10">
    <source>
        <dbReference type="Proteomes" id="UP001419268"/>
    </source>
</evidence>
<dbReference type="AlphaFoldDB" id="A0AAP0I2Y5"/>
<dbReference type="InterPro" id="IPR006094">
    <property type="entry name" value="Oxid_FAD_bind_N"/>
</dbReference>
<organism evidence="9 10">
    <name type="scientific">Stephania cephalantha</name>
    <dbReference type="NCBI Taxonomy" id="152367"/>
    <lineage>
        <taxon>Eukaryota</taxon>
        <taxon>Viridiplantae</taxon>
        <taxon>Streptophyta</taxon>
        <taxon>Embryophyta</taxon>
        <taxon>Tracheophyta</taxon>
        <taxon>Spermatophyta</taxon>
        <taxon>Magnoliopsida</taxon>
        <taxon>Ranunculales</taxon>
        <taxon>Menispermaceae</taxon>
        <taxon>Menispermoideae</taxon>
        <taxon>Cissampelideae</taxon>
        <taxon>Stephania</taxon>
    </lineage>
</organism>
<dbReference type="Gene3D" id="3.30.43.10">
    <property type="entry name" value="Uridine Diphospho-n-acetylenolpyruvylglucosamine Reductase, domain 2"/>
    <property type="match status" value="1"/>
</dbReference>
<evidence type="ECO:0000256" key="6">
    <source>
        <dbReference type="ARBA" id="ARBA00023180"/>
    </source>
</evidence>
<dbReference type="PANTHER" id="PTHR32448">
    <property type="entry name" value="OS08G0158400 PROTEIN"/>
    <property type="match status" value="1"/>
</dbReference>
<keyword evidence="5" id="KW-0274">FAD</keyword>
<keyword evidence="3" id="KW-0285">Flavoprotein</keyword>
<dbReference type="GO" id="GO:0016491">
    <property type="term" value="F:oxidoreductase activity"/>
    <property type="evidence" value="ECO:0007669"/>
    <property type="project" value="InterPro"/>
</dbReference>
<sequence length="529" mass="59923">MEISVSSKLIASLFHILLFSISSSASYPSPCNYEPFLNCLSIHLFDDHSHIPIYLPNTSSYNSILNSSIENLRFSSPITPKPHLIITPLNESHVQAAVICSRKQKFQIRTLSGGHDYEGLSYTSNQNLPFIILDLINFQSIYVNVKDDTAWVQVGATIGQLYYKIAEKSRIHGFPAGVCTTIGLGGHFSGGGYGLMMRKYGLSADNIVNAQIVNAKGEILERESMGEDLFWAIRGGSAASFAVVLSWKIKLVQVPPTVTVFAVSKTLEQGAISLAHKWQYIAQSLPKDLTLLVRITRPNSSTQAMFQSLYLGRSDQLLQIVQDRFPELGLKREDCIEMSWVRSTMYFYQLPFNGSLSILLERNPTPRDSFKVKSDFVKEPMPESVLREIWTRLSQVGNPVILMAPYGGRMAEIAESAIPFPHRDGNIYQIGYEVHWKKEGENCTKLIEWMRRLYEYMTPYVSKSPREAYLNYRDLDLGRNRIDGSATYEEAKVWGVKYFKNNFDRLVEVKSEVDPDNFFTNEQSVPPLK</sequence>
<dbReference type="InterPro" id="IPR016169">
    <property type="entry name" value="FAD-bd_PCMH_sub2"/>
</dbReference>
<evidence type="ECO:0000256" key="5">
    <source>
        <dbReference type="ARBA" id="ARBA00022827"/>
    </source>
</evidence>
<comment type="similarity">
    <text evidence="2">Belongs to the oxygen-dependent FAD-linked oxidoreductase family.</text>
</comment>
<dbReference type="InterPro" id="IPR012951">
    <property type="entry name" value="BBE"/>
</dbReference>
<reference evidence="9 10" key="1">
    <citation type="submission" date="2024-01" db="EMBL/GenBank/DDBJ databases">
        <title>Genome assemblies of Stephania.</title>
        <authorList>
            <person name="Yang L."/>
        </authorList>
    </citation>
    <scope>NUCLEOTIDE SEQUENCE [LARGE SCALE GENOMIC DNA]</scope>
    <source>
        <strain evidence="9">JXDWG</strain>
        <tissue evidence="9">Leaf</tissue>
    </source>
</reference>
<proteinExistence type="inferred from homology"/>
<dbReference type="Pfam" id="PF01565">
    <property type="entry name" value="FAD_binding_4"/>
    <property type="match status" value="1"/>
</dbReference>
<evidence type="ECO:0000256" key="1">
    <source>
        <dbReference type="ARBA" id="ARBA00001974"/>
    </source>
</evidence>
<feature type="chain" id="PRO_5042854130" description="FAD-binding PCMH-type domain-containing protein" evidence="7">
    <location>
        <begin position="26"/>
        <end position="529"/>
    </location>
</feature>
<dbReference type="Pfam" id="PF08031">
    <property type="entry name" value="BBE"/>
    <property type="match status" value="1"/>
</dbReference>
<dbReference type="GO" id="GO:0071949">
    <property type="term" value="F:FAD binding"/>
    <property type="evidence" value="ECO:0007669"/>
    <property type="project" value="InterPro"/>
</dbReference>
<evidence type="ECO:0000256" key="3">
    <source>
        <dbReference type="ARBA" id="ARBA00022630"/>
    </source>
</evidence>
<evidence type="ECO:0000256" key="7">
    <source>
        <dbReference type="SAM" id="SignalP"/>
    </source>
</evidence>
<dbReference type="Proteomes" id="UP001419268">
    <property type="component" value="Unassembled WGS sequence"/>
</dbReference>
<keyword evidence="6" id="KW-0325">Glycoprotein</keyword>
<comment type="caution">
    <text evidence="9">The sequence shown here is derived from an EMBL/GenBank/DDBJ whole genome shotgun (WGS) entry which is preliminary data.</text>
</comment>
<dbReference type="InterPro" id="IPR036318">
    <property type="entry name" value="FAD-bd_PCMH-like_sf"/>
</dbReference>
<gene>
    <name evidence="9" type="ORF">Scep_022833</name>
</gene>
<keyword evidence="10" id="KW-1185">Reference proteome</keyword>
<keyword evidence="4 7" id="KW-0732">Signal</keyword>
<evidence type="ECO:0000256" key="4">
    <source>
        <dbReference type="ARBA" id="ARBA00022729"/>
    </source>
</evidence>
<accession>A0AAP0I2Y5</accession>
<dbReference type="Gene3D" id="3.30.465.10">
    <property type="match status" value="1"/>
</dbReference>
<evidence type="ECO:0000259" key="8">
    <source>
        <dbReference type="PROSITE" id="PS51387"/>
    </source>
</evidence>
<feature type="domain" description="FAD-binding PCMH-type" evidence="8">
    <location>
        <begin position="78"/>
        <end position="254"/>
    </location>
</feature>
<evidence type="ECO:0000256" key="2">
    <source>
        <dbReference type="ARBA" id="ARBA00005466"/>
    </source>
</evidence>
<comment type="cofactor">
    <cofactor evidence="1">
        <name>FAD</name>
        <dbReference type="ChEBI" id="CHEBI:57692"/>
    </cofactor>
</comment>
<dbReference type="PROSITE" id="PS51387">
    <property type="entry name" value="FAD_PCMH"/>
    <property type="match status" value="1"/>
</dbReference>
<dbReference type="Gene3D" id="3.40.462.20">
    <property type="match status" value="1"/>
</dbReference>
<feature type="signal peptide" evidence="7">
    <location>
        <begin position="1"/>
        <end position="25"/>
    </location>
</feature>
<evidence type="ECO:0000313" key="9">
    <source>
        <dbReference type="EMBL" id="KAK9105989.1"/>
    </source>
</evidence>
<name>A0AAP0I2Y5_9MAGN</name>